<dbReference type="Proteomes" id="UP000510822">
    <property type="component" value="Chromosome"/>
</dbReference>
<organism evidence="1 2">
    <name type="scientific">Chitinibacter fontanus</name>
    <dbReference type="NCBI Taxonomy" id="1737446"/>
    <lineage>
        <taxon>Bacteria</taxon>
        <taxon>Pseudomonadati</taxon>
        <taxon>Pseudomonadota</taxon>
        <taxon>Betaproteobacteria</taxon>
        <taxon>Neisseriales</taxon>
        <taxon>Chitinibacteraceae</taxon>
        <taxon>Chitinibacter</taxon>
    </lineage>
</organism>
<evidence type="ECO:0000313" key="1">
    <source>
        <dbReference type="EMBL" id="QLI81673.1"/>
    </source>
</evidence>
<name>A0A7D5VAS2_9NEIS</name>
<dbReference type="RefSeq" id="WP_180305783.1">
    <property type="nucleotide sequence ID" value="NZ_CP058952.1"/>
</dbReference>
<protein>
    <submittedName>
        <fullName evidence="1">Uncharacterized protein</fullName>
    </submittedName>
</protein>
<accession>A0A7D5VAS2</accession>
<keyword evidence="2" id="KW-1185">Reference proteome</keyword>
<gene>
    <name evidence="1" type="ORF">HZU75_09080</name>
</gene>
<dbReference type="KEGG" id="cfon:HZU75_09080"/>
<evidence type="ECO:0000313" key="2">
    <source>
        <dbReference type="Proteomes" id="UP000510822"/>
    </source>
</evidence>
<sequence length="49" mass="5538">MNEAILTFVNKKMSAGQSLAQAVHEAELEFNLSQTLVYLSIIQAERRLM</sequence>
<reference evidence="1 2" key="1">
    <citation type="journal article" date="2016" name="Int. J. Syst. Evol. Microbiol.">
        <title>Chitinibacter fontanus sp. nov., isolated from a spring.</title>
        <authorList>
            <person name="Sheu S.Y."/>
            <person name="Li Y.S."/>
            <person name="Young C.C."/>
            <person name="Chen W.M."/>
        </authorList>
    </citation>
    <scope>NUCLEOTIDE SEQUENCE [LARGE SCALE GENOMIC DNA]</scope>
    <source>
        <strain evidence="1 2">STM-7</strain>
    </source>
</reference>
<dbReference type="AlphaFoldDB" id="A0A7D5VAS2"/>
<dbReference type="EMBL" id="CP058952">
    <property type="protein sequence ID" value="QLI81673.1"/>
    <property type="molecule type" value="Genomic_DNA"/>
</dbReference>
<proteinExistence type="predicted"/>